<sequence length="98" mass="10980">MKQTNGNIPLTVNIELDKEYKAADINSATIKMLVNGKIIFAESHSWVNGEKTNQLMVKFDRQQVSEALKGYNGTIQINSSEFLLDGESFTEKAELTLK</sequence>
<dbReference type="AlphaFoldDB" id="A0A2N5HBH9"/>
<organism evidence="1 2">
    <name type="scientific">Neobacillus cucumis</name>
    <dbReference type="NCBI Taxonomy" id="1740721"/>
    <lineage>
        <taxon>Bacteria</taxon>
        <taxon>Bacillati</taxon>
        <taxon>Bacillota</taxon>
        <taxon>Bacilli</taxon>
        <taxon>Bacillales</taxon>
        <taxon>Bacillaceae</taxon>
        <taxon>Neobacillus</taxon>
    </lineage>
</organism>
<accession>A0A2N5HBH9</accession>
<proteinExistence type="predicted"/>
<evidence type="ECO:0000313" key="1">
    <source>
        <dbReference type="EMBL" id="PLS02876.1"/>
    </source>
</evidence>
<gene>
    <name evidence="1" type="ORF">CVD27_16950</name>
</gene>
<protein>
    <submittedName>
        <fullName evidence="1">Uncharacterized protein</fullName>
    </submittedName>
</protein>
<dbReference type="Proteomes" id="UP000234950">
    <property type="component" value="Unassembled WGS sequence"/>
</dbReference>
<dbReference type="RefSeq" id="WP_101649074.1">
    <property type="nucleotide sequence ID" value="NZ_PGVE01000064.1"/>
</dbReference>
<dbReference type="OrthoDB" id="9802318at2"/>
<name>A0A2N5HBH9_9BACI</name>
<evidence type="ECO:0000313" key="2">
    <source>
        <dbReference type="Proteomes" id="UP000234950"/>
    </source>
</evidence>
<reference evidence="1 2" key="1">
    <citation type="submission" date="2017-11" db="EMBL/GenBank/DDBJ databases">
        <title>Comparitive Functional Genomics of Dry Heat Resistant strains isolated from the Viking Spacecraft.</title>
        <authorList>
            <person name="Seuylemezian A."/>
            <person name="Cooper K."/>
            <person name="Vaishampayan P."/>
        </authorList>
    </citation>
    <scope>NUCLEOTIDE SEQUENCE [LARGE SCALE GENOMIC DNA]</scope>
    <source>
        <strain evidence="1 2">V32-6</strain>
    </source>
</reference>
<dbReference type="EMBL" id="PGVE01000064">
    <property type="protein sequence ID" value="PLS02876.1"/>
    <property type="molecule type" value="Genomic_DNA"/>
</dbReference>
<keyword evidence="2" id="KW-1185">Reference proteome</keyword>
<comment type="caution">
    <text evidence="1">The sequence shown here is derived from an EMBL/GenBank/DDBJ whole genome shotgun (WGS) entry which is preliminary data.</text>
</comment>